<comment type="cofactor">
    <cofactor evidence="1">
        <name>L-ascorbate</name>
        <dbReference type="ChEBI" id="CHEBI:38290"/>
    </cofactor>
</comment>
<protein>
    <recommendedName>
        <fullName evidence="4">procollagen-proline 4-dioxygenase</fullName>
        <ecNumber evidence="4">1.14.11.2</ecNumber>
    </recommendedName>
</protein>
<dbReference type="GO" id="GO:0005789">
    <property type="term" value="C:endoplasmic reticulum membrane"/>
    <property type="evidence" value="ECO:0007669"/>
    <property type="project" value="UniProtKB-SubCell"/>
</dbReference>
<dbReference type="EnsemblPlants" id="KEH26394">
    <property type="protein sequence ID" value="KEH26394"/>
    <property type="gene ID" value="MTR_6g053720"/>
</dbReference>
<evidence type="ECO:0000256" key="8">
    <source>
        <dbReference type="ARBA" id="ARBA00022964"/>
    </source>
</evidence>
<evidence type="ECO:0000256" key="5">
    <source>
        <dbReference type="ARBA" id="ARBA00022692"/>
    </source>
</evidence>
<keyword evidence="7" id="KW-0256">Endoplasmic reticulum</keyword>
<evidence type="ECO:0000256" key="6">
    <source>
        <dbReference type="ARBA" id="ARBA00022723"/>
    </source>
</evidence>
<dbReference type="PANTHER" id="PTHR10869">
    <property type="entry name" value="PROLYL 4-HYDROXYLASE ALPHA SUBUNIT"/>
    <property type="match status" value="1"/>
</dbReference>
<evidence type="ECO:0000256" key="3">
    <source>
        <dbReference type="ARBA" id="ARBA00006511"/>
    </source>
</evidence>
<dbReference type="GO" id="GO:0004656">
    <property type="term" value="F:procollagen-proline 4-dioxygenase activity"/>
    <property type="evidence" value="ECO:0000318"/>
    <property type="project" value="GO_Central"/>
</dbReference>
<dbReference type="FunFam" id="2.60.120.620:FF:000029">
    <property type="entry name" value="Probable prolyl 4-hydroxylase 12"/>
    <property type="match status" value="1"/>
</dbReference>
<evidence type="ECO:0000256" key="7">
    <source>
        <dbReference type="ARBA" id="ARBA00022824"/>
    </source>
</evidence>
<dbReference type="Gene3D" id="2.60.120.620">
    <property type="entry name" value="q2cbj1_9rhob like domain"/>
    <property type="match status" value="1"/>
</dbReference>
<evidence type="ECO:0000256" key="2">
    <source>
        <dbReference type="ARBA" id="ARBA00004648"/>
    </source>
</evidence>
<dbReference type="Proteomes" id="UP000002051">
    <property type="component" value="Chromosome 6"/>
</dbReference>
<evidence type="ECO:0000256" key="12">
    <source>
        <dbReference type="ARBA" id="ARBA00023004"/>
    </source>
</evidence>
<dbReference type="InterPro" id="IPR045054">
    <property type="entry name" value="P4HA-like"/>
</dbReference>
<accession>A0A072U9B5</accession>
<dbReference type="HOGENOM" id="CLU_058132_5_0_1"/>
<keyword evidence="11 18" id="KW-0560">Oxidoreductase</keyword>
<keyword evidence="9" id="KW-0735">Signal-anchor</keyword>
<evidence type="ECO:0000256" key="4">
    <source>
        <dbReference type="ARBA" id="ARBA00012269"/>
    </source>
</evidence>
<dbReference type="AlphaFoldDB" id="A0A072U9B5"/>
<comment type="catalytic activity">
    <reaction evidence="14">
        <text>L-prolyl-[collagen] + 2-oxoglutarate + O2 = trans-4-hydroxy-L-prolyl-[collagen] + succinate + CO2</text>
        <dbReference type="Rhea" id="RHEA:18945"/>
        <dbReference type="Rhea" id="RHEA-COMP:11676"/>
        <dbReference type="Rhea" id="RHEA-COMP:11680"/>
        <dbReference type="ChEBI" id="CHEBI:15379"/>
        <dbReference type="ChEBI" id="CHEBI:16526"/>
        <dbReference type="ChEBI" id="CHEBI:16810"/>
        <dbReference type="ChEBI" id="CHEBI:30031"/>
        <dbReference type="ChEBI" id="CHEBI:50342"/>
        <dbReference type="ChEBI" id="CHEBI:61965"/>
        <dbReference type="EC" id="1.14.11.2"/>
    </reaction>
</comment>
<dbReference type="InterPro" id="IPR003582">
    <property type="entry name" value="ShKT_dom"/>
</dbReference>
<comment type="similarity">
    <text evidence="3">Belongs to the P4HA family.</text>
</comment>
<feature type="chain" id="PRO_5014499444" description="procollagen-proline 4-dioxygenase" evidence="15">
    <location>
        <begin position="23"/>
        <end position="297"/>
    </location>
</feature>
<dbReference type="OrthoDB" id="420380at2759"/>
<evidence type="ECO:0000256" key="11">
    <source>
        <dbReference type="ARBA" id="ARBA00023002"/>
    </source>
</evidence>
<sequence length="297" mass="33635">MSLLTFLLITFFTLSLLTTSFSDSRKELRNKNENVLKQLRNSVYYSNRIDPSRVVQISWQPRVFLYKGFLSDKECDYLISLAQEKSSGNGGYSKKEETSLDMDDDIVKRIEERLSVWTFLSKENSKPLQVMHYGLEKDRRNLDYFTNKTKLESTGPLMATVILHLSNATQGGQILFPESVTKSSSWSNCRNNSEILQPVKGNAVLFFSINLNSSPDKSSLHARCPVLKGDMWSAIKFFYIRSISGGKVSTMPEDEDCTDEDDSCPAWAATGECQRNPVYMVGSPDYYGTCRKSCNAC</sequence>
<feature type="domain" description="ShKT" evidence="16">
    <location>
        <begin position="257"/>
        <end position="297"/>
    </location>
</feature>
<dbReference type="Gramene" id="rna36075">
    <property type="protein sequence ID" value="RHN51603.1"/>
    <property type="gene ID" value="gene36075"/>
</dbReference>
<evidence type="ECO:0000313" key="20">
    <source>
        <dbReference type="Proteomes" id="UP000002051"/>
    </source>
</evidence>
<dbReference type="PANTHER" id="PTHR10869:SF102">
    <property type="entry name" value="PROLYL 4-HYDROXYLASE 12-RELATED"/>
    <property type="match status" value="1"/>
</dbReference>
<dbReference type="SMART" id="SM00254">
    <property type="entry name" value="ShKT"/>
    <property type="match status" value="1"/>
</dbReference>
<keyword evidence="13" id="KW-0472">Membrane</keyword>
<keyword evidence="8 18" id="KW-0223">Dioxygenase</keyword>
<keyword evidence="6" id="KW-0479">Metal-binding</keyword>
<reference evidence="18" key="4">
    <citation type="journal article" date="2018" name="Nat. Plants">
        <title>Whole-genome landscape of Medicago truncatula symbiotic genes.</title>
        <authorList>
            <person name="Pecrix Y."/>
            <person name="Gamas P."/>
            <person name="Carrere S."/>
        </authorList>
    </citation>
    <scope>NUCLEOTIDE SEQUENCE</scope>
    <source>
        <tissue evidence="18">Leaves</tissue>
    </source>
</reference>
<keyword evidence="15" id="KW-0732">Signal</keyword>
<feature type="signal peptide" evidence="15">
    <location>
        <begin position="1"/>
        <end position="22"/>
    </location>
</feature>
<keyword evidence="5" id="KW-0812">Transmembrane</keyword>
<dbReference type="InterPro" id="IPR006620">
    <property type="entry name" value="Pro_4_hyd_alph"/>
</dbReference>
<reference evidence="17 20" key="1">
    <citation type="journal article" date="2011" name="Nature">
        <title>The Medicago genome provides insight into the evolution of rhizobial symbioses.</title>
        <authorList>
            <person name="Young N.D."/>
            <person name="Debelle F."/>
            <person name="Oldroyd G.E."/>
            <person name="Geurts R."/>
            <person name="Cannon S.B."/>
            <person name="Udvardi M.K."/>
            <person name="Benedito V.A."/>
            <person name="Mayer K.F."/>
            <person name="Gouzy J."/>
            <person name="Schoof H."/>
            <person name="Van de Peer Y."/>
            <person name="Proost S."/>
            <person name="Cook D.R."/>
            <person name="Meyers B.C."/>
            <person name="Spannagl M."/>
            <person name="Cheung F."/>
            <person name="De Mita S."/>
            <person name="Krishnakumar V."/>
            <person name="Gundlach H."/>
            <person name="Zhou S."/>
            <person name="Mudge J."/>
            <person name="Bharti A.K."/>
            <person name="Murray J.D."/>
            <person name="Naoumkina M.A."/>
            <person name="Rosen B."/>
            <person name="Silverstein K.A."/>
            <person name="Tang H."/>
            <person name="Rombauts S."/>
            <person name="Zhao P.X."/>
            <person name="Zhou P."/>
            <person name="Barbe V."/>
            <person name="Bardou P."/>
            <person name="Bechner M."/>
            <person name="Bellec A."/>
            <person name="Berger A."/>
            <person name="Berges H."/>
            <person name="Bidwell S."/>
            <person name="Bisseling T."/>
            <person name="Choisne N."/>
            <person name="Couloux A."/>
            <person name="Denny R."/>
            <person name="Deshpande S."/>
            <person name="Dai X."/>
            <person name="Doyle J.J."/>
            <person name="Dudez A.M."/>
            <person name="Farmer A.D."/>
            <person name="Fouteau S."/>
            <person name="Franken C."/>
            <person name="Gibelin C."/>
            <person name="Gish J."/>
            <person name="Goldstein S."/>
            <person name="Gonzalez A.J."/>
            <person name="Green P.J."/>
            <person name="Hallab A."/>
            <person name="Hartog M."/>
            <person name="Hua A."/>
            <person name="Humphray S.J."/>
            <person name="Jeong D.H."/>
            <person name="Jing Y."/>
            <person name="Jocker A."/>
            <person name="Kenton S.M."/>
            <person name="Kim D.J."/>
            <person name="Klee K."/>
            <person name="Lai H."/>
            <person name="Lang C."/>
            <person name="Lin S."/>
            <person name="Macmil S.L."/>
            <person name="Magdelenat G."/>
            <person name="Matthews L."/>
            <person name="McCorrison J."/>
            <person name="Monaghan E.L."/>
            <person name="Mun J.H."/>
            <person name="Najar F.Z."/>
            <person name="Nicholson C."/>
            <person name="Noirot C."/>
            <person name="O'Bleness M."/>
            <person name="Paule C.R."/>
            <person name="Poulain J."/>
            <person name="Prion F."/>
            <person name="Qin B."/>
            <person name="Qu C."/>
            <person name="Retzel E.F."/>
            <person name="Riddle C."/>
            <person name="Sallet E."/>
            <person name="Samain S."/>
            <person name="Samson N."/>
            <person name="Sanders I."/>
            <person name="Saurat O."/>
            <person name="Scarpelli C."/>
            <person name="Schiex T."/>
            <person name="Segurens B."/>
            <person name="Severin A.J."/>
            <person name="Sherrier D.J."/>
            <person name="Shi R."/>
            <person name="Sims S."/>
            <person name="Singer S.R."/>
            <person name="Sinharoy S."/>
            <person name="Sterck L."/>
            <person name="Viollet A."/>
            <person name="Wang B.B."/>
            <person name="Wang K."/>
            <person name="Wang M."/>
            <person name="Wang X."/>
            <person name="Warfsmann J."/>
            <person name="Weissenbach J."/>
            <person name="White D.D."/>
            <person name="White J.D."/>
            <person name="Wiley G.B."/>
            <person name="Wincker P."/>
            <person name="Xing Y."/>
            <person name="Yang L."/>
            <person name="Yao Z."/>
            <person name="Ying F."/>
            <person name="Zhai J."/>
            <person name="Zhou L."/>
            <person name="Zuber A."/>
            <person name="Denarie J."/>
            <person name="Dixon R.A."/>
            <person name="May G.D."/>
            <person name="Schwartz D.C."/>
            <person name="Rogers J."/>
            <person name="Quetier F."/>
            <person name="Town C.D."/>
            <person name="Roe B.A."/>
        </authorList>
    </citation>
    <scope>NUCLEOTIDE SEQUENCE [LARGE SCALE GENOMIC DNA]</scope>
    <source>
        <strain evidence="17">A17</strain>
        <strain evidence="19 20">cv. Jemalong A17</strain>
    </source>
</reference>
<dbReference type="Proteomes" id="UP000265566">
    <property type="component" value="Chromosome 6"/>
</dbReference>
<dbReference type="EMBL" id="CM001222">
    <property type="protein sequence ID" value="KEH26394.1"/>
    <property type="molecule type" value="Genomic_DNA"/>
</dbReference>
<keyword evidence="12" id="KW-0408">Iron</keyword>
<evidence type="ECO:0000256" key="13">
    <source>
        <dbReference type="ARBA" id="ARBA00023136"/>
    </source>
</evidence>
<evidence type="ECO:0000256" key="15">
    <source>
        <dbReference type="SAM" id="SignalP"/>
    </source>
</evidence>
<evidence type="ECO:0000259" key="16">
    <source>
        <dbReference type="PROSITE" id="PS51670"/>
    </source>
</evidence>
<dbReference type="PROSITE" id="PS51670">
    <property type="entry name" value="SHKT"/>
    <property type="match status" value="1"/>
</dbReference>
<reference evidence="19" key="3">
    <citation type="submission" date="2015-04" db="UniProtKB">
        <authorList>
            <consortium name="EnsemblPlants"/>
        </authorList>
    </citation>
    <scope>IDENTIFICATION</scope>
    <source>
        <strain evidence="19">cv. Jemalong A17</strain>
    </source>
</reference>
<dbReference type="EC" id="1.14.11.2" evidence="4"/>
<keyword evidence="20" id="KW-1185">Reference proteome</keyword>
<dbReference type="KEGG" id="mtr:25496532"/>
<dbReference type="GO" id="GO:0005506">
    <property type="term" value="F:iron ion binding"/>
    <property type="evidence" value="ECO:0007669"/>
    <property type="project" value="InterPro"/>
</dbReference>
<proteinExistence type="inferred from homology"/>
<evidence type="ECO:0000256" key="14">
    <source>
        <dbReference type="ARBA" id="ARBA00049169"/>
    </source>
</evidence>
<evidence type="ECO:0000313" key="18">
    <source>
        <dbReference type="EMBL" id="RHN51603.1"/>
    </source>
</evidence>
<evidence type="ECO:0000256" key="9">
    <source>
        <dbReference type="ARBA" id="ARBA00022968"/>
    </source>
</evidence>
<gene>
    <name evidence="19" type="primary">25496532</name>
    <name evidence="17" type="ordered locus">MTR_6g053720</name>
    <name evidence="18" type="ORF">MtrunA17_Chr6g0470551</name>
</gene>
<organism evidence="17 20">
    <name type="scientific">Medicago truncatula</name>
    <name type="common">Barrel medic</name>
    <name type="synonym">Medicago tribuloides</name>
    <dbReference type="NCBI Taxonomy" id="3880"/>
    <lineage>
        <taxon>Eukaryota</taxon>
        <taxon>Viridiplantae</taxon>
        <taxon>Streptophyta</taxon>
        <taxon>Embryophyta</taxon>
        <taxon>Tracheophyta</taxon>
        <taxon>Spermatophyta</taxon>
        <taxon>Magnoliopsida</taxon>
        <taxon>eudicotyledons</taxon>
        <taxon>Gunneridae</taxon>
        <taxon>Pentapetalae</taxon>
        <taxon>rosids</taxon>
        <taxon>fabids</taxon>
        <taxon>Fabales</taxon>
        <taxon>Fabaceae</taxon>
        <taxon>Papilionoideae</taxon>
        <taxon>50 kb inversion clade</taxon>
        <taxon>NPAAA clade</taxon>
        <taxon>Hologalegina</taxon>
        <taxon>IRL clade</taxon>
        <taxon>Trifolieae</taxon>
        <taxon>Medicago</taxon>
    </lineage>
</organism>
<comment type="subcellular location">
    <subcellularLocation>
        <location evidence="2">Endoplasmic reticulum membrane</location>
        <topology evidence="2">Single-pass type II membrane protein</topology>
    </subcellularLocation>
</comment>
<dbReference type="EMBL" id="PSQE01000006">
    <property type="protein sequence ID" value="RHN51603.1"/>
    <property type="molecule type" value="Genomic_DNA"/>
</dbReference>
<evidence type="ECO:0000313" key="19">
    <source>
        <dbReference type="EnsemblPlants" id="KEH26394"/>
    </source>
</evidence>
<dbReference type="GO" id="GO:0031418">
    <property type="term" value="F:L-ascorbic acid binding"/>
    <property type="evidence" value="ECO:0007669"/>
    <property type="project" value="InterPro"/>
</dbReference>
<evidence type="ECO:0000313" key="17">
    <source>
        <dbReference type="EMBL" id="KEH26394.1"/>
    </source>
</evidence>
<evidence type="ECO:0000256" key="10">
    <source>
        <dbReference type="ARBA" id="ARBA00022989"/>
    </source>
</evidence>
<evidence type="ECO:0000256" key="1">
    <source>
        <dbReference type="ARBA" id="ARBA00001961"/>
    </source>
</evidence>
<name>A0A072U9B5_MEDTR</name>
<dbReference type="GO" id="GO:0005783">
    <property type="term" value="C:endoplasmic reticulum"/>
    <property type="evidence" value="ECO:0000318"/>
    <property type="project" value="GO_Central"/>
</dbReference>
<keyword evidence="10" id="KW-1133">Transmembrane helix</keyword>
<dbReference type="STRING" id="3880.A0A072U9B5"/>
<dbReference type="SMART" id="SM00702">
    <property type="entry name" value="P4Hc"/>
    <property type="match status" value="1"/>
</dbReference>
<reference evidence="17 20" key="2">
    <citation type="journal article" date="2014" name="BMC Genomics">
        <title>An improved genome release (version Mt4.0) for the model legume Medicago truncatula.</title>
        <authorList>
            <person name="Tang H."/>
            <person name="Krishnakumar V."/>
            <person name="Bidwell S."/>
            <person name="Rosen B."/>
            <person name="Chan A."/>
            <person name="Zhou S."/>
            <person name="Gentzbittel L."/>
            <person name="Childs K.L."/>
            <person name="Yandell M."/>
            <person name="Gundlach H."/>
            <person name="Mayer K.F."/>
            <person name="Schwartz D.C."/>
            <person name="Town C.D."/>
        </authorList>
    </citation>
    <scope>GENOME REANNOTATION</scope>
    <source>
        <strain evidence="17">A17</strain>
        <strain evidence="19 20">cv. Jemalong A17</strain>
    </source>
</reference>